<comment type="caution">
    <text evidence="1">The sequence shown here is derived from an EMBL/GenBank/DDBJ whole genome shotgun (WGS) entry which is preliminary data.</text>
</comment>
<dbReference type="PIRSF" id="PIRSF006325">
    <property type="entry name" value="MeTrfase_bac"/>
    <property type="match status" value="1"/>
</dbReference>
<keyword evidence="2" id="KW-1185">Reference proteome</keyword>
<dbReference type="NCBIfam" id="TIGR00740">
    <property type="entry name" value="carboxy-S-adenosyl-L-methionine synthase CmoA"/>
    <property type="match status" value="1"/>
</dbReference>
<dbReference type="Pfam" id="PF13649">
    <property type="entry name" value="Methyltransf_25"/>
    <property type="match status" value="1"/>
</dbReference>
<evidence type="ECO:0000313" key="2">
    <source>
        <dbReference type="Proteomes" id="UP001548189"/>
    </source>
</evidence>
<dbReference type="SUPFAM" id="SSF53335">
    <property type="entry name" value="S-adenosyl-L-methionine-dependent methyltransferases"/>
    <property type="match status" value="1"/>
</dbReference>
<dbReference type="InterPro" id="IPR041698">
    <property type="entry name" value="Methyltransf_25"/>
</dbReference>
<dbReference type="HAMAP" id="MF_01589">
    <property type="entry name" value="Cx_SAM_synthase"/>
    <property type="match status" value="1"/>
</dbReference>
<dbReference type="PANTHER" id="PTHR43861:SF2">
    <property type="entry name" value="CARBOXY-S-ADENOSYL-L-METHIONINE SYNTHASE"/>
    <property type="match status" value="1"/>
</dbReference>
<dbReference type="Gene3D" id="3.40.50.150">
    <property type="entry name" value="Vaccinia Virus protein VP39"/>
    <property type="match status" value="1"/>
</dbReference>
<dbReference type="EMBL" id="JBEVCJ010000001">
    <property type="protein sequence ID" value="MET1253873.1"/>
    <property type="molecule type" value="Genomic_DNA"/>
</dbReference>
<dbReference type="Proteomes" id="UP001548189">
    <property type="component" value="Unassembled WGS sequence"/>
</dbReference>
<protein>
    <submittedName>
        <fullName evidence="1">Carboxy-S-adenosyl-L-methionine synthase CmoA</fullName>
    </submittedName>
</protein>
<accession>A0ABV2BPK4</accession>
<dbReference type="PANTHER" id="PTHR43861">
    <property type="entry name" value="TRANS-ACONITATE 2-METHYLTRANSFERASE-RELATED"/>
    <property type="match status" value="1"/>
</dbReference>
<dbReference type="CDD" id="cd02440">
    <property type="entry name" value="AdoMet_MTases"/>
    <property type="match status" value="1"/>
</dbReference>
<dbReference type="InterPro" id="IPR029063">
    <property type="entry name" value="SAM-dependent_MTases_sf"/>
</dbReference>
<sequence>MTDKSDNLFAKPQQQLPFQFDEKVAEVFPDMIKRSVPGYTTIVQHIEKFASRFITDNSNCYDLGCSLGAASLAISNGNLANNVKIIGIDNSIEMLNRCQQHINAFKHKTPIELVHQDITQVTMNCASLVVLNFTLQFIPVEQRSNLLTNIFNSLNHQGALILSEKVSFKQPEVNNLIIDLHHEFKKENGYSDLEISQKRNALENILIPESLNEHIERLLSIGFSSATCWFQQFNFVSIIAIK</sequence>
<reference evidence="1 2" key="1">
    <citation type="submission" date="2024-06" db="EMBL/GenBank/DDBJ databases">
        <authorList>
            <person name="Li F."/>
        </authorList>
    </citation>
    <scope>NUCLEOTIDE SEQUENCE [LARGE SCALE GENOMIC DNA]</scope>
    <source>
        <strain evidence="1 2">GXAS 311</strain>
    </source>
</reference>
<organism evidence="1 2">
    <name type="scientific">Aliikangiella maris</name>
    <dbReference type="NCBI Taxonomy" id="3162458"/>
    <lineage>
        <taxon>Bacteria</taxon>
        <taxon>Pseudomonadati</taxon>
        <taxon>Pseudomonadota</taxon>
        <taxon>Gammaproteobacteria</taxon>
        <taxon>Oceanospirillales</taxon>
        <taxon>Pleioneaceae</taxon>
        <taxon>Aliikangiella</taxon>
    </lineage>
</organism>
<name>A0ABV2BPK4_9GAMM</name>
<evidence type="ECO:0000313" key="1">
    <source>
        <dbReference type="EMBL" id="MET1253873.1"/>
    </source>
</evidence>
<proteinExistence type="inferred from homology"/>
<dbReference type="InterPro" id="IPR005271">
    <property type="entry name" value="CmoA"/>
</dbReference>
<gene>
    <name evidence="1" type="primary">cmoA</name>
    <name evidence="1" type="ORF">ABVT43_01925</name>
</gene>